<dbReference type="Pfam" id="PF07005">
    <property type="entry name" value="SBD_N"/>
    <property type="match status" value="1"/>
</dbReference>
<dbReference type="Gene3D" id="3.40.980.20">
    <property type="entry name" value="Four-carbon acid sugar kinase, nucleotide binding domain"/>
    <property type="match status" value="1"/>
</dbReference>
<dbReference type="Proteomes" id="UP000004968">
    <property type="component" value="Unassembled WGS sequence"/>
</dbReference>
<keyword evidence="6" id="KW-0119">Carbohydrate metabolism</keyword>
<evidence type="ECO:0000256" key="2">
    <source>
        <dbReference type="ARBA" id="ARBA00022679"/>
    </source>
</evidence>
<name>D3AI97_9FIRM</name>
<dbReference type="EMBL" id="ACIO01000274">
    <property type="protein sequence ID" value="EFC98450.1"/>
    <property type="molecule type" value="Genomic_DNA"/>
</dbReference>
<dbReference type="Pfam" id="PF17042">
    <property type="entry name" value="NBD_C"/>
    <property type="match status" value="1"/>
</dbReference>
<dbReference type="SUPFAM" id="SSF142764">
    <property type="entry name" value="YgbK-like"/>
    <property type="match status" value="1"/>
</dbReference>
<reference evidence="9 10" key="1">
    <citation type="submission" date="2010-01" db="EMBL/GenBank/DDBJ databases">
        <authorList>
            <person name="Weinstock G."/>
            <person name="Sodergren E."/>
            <person name="Clifton S."/>
            <person name="Fulton L."/>
            <person name="Fulton B."/>
            <person name="Courtney L."/>
            <person name="Fronick C."/>
            <person name="Harrison M."/>
            <person name="Strong C."/>
            <person name="Farmer C."/>
            <person name="Delahaunty K."/>
            <person name="Markovic C."/>
            <person name="Hall O."/>
            <person name="Minx P."/>
            <person name="Tomlinson C."/>
            <person name="Mitreva M."/>
            <person name="Nelson J."/>
            <person name="Hou S."/>
            <person name="Wollam A."/>
            <person name="Pepin K.H."/>
            <person name="Johnson M."/>
            <person name="Bhonagiri V."/>
            <person name="Nash W.E."/>
            <person name="Warren W."/>
            <person name="Chinwalla A."/>
            <person name="Mardis E.R."/>
            <person name="Wilson R.K."/>
        </authorList>
    </citation>
    <scope>NUCLEOTIDE SEQUENCE [LARGE SCALE GENOMIC DNA]</scope>
    <source>
        <strain evidence="9 10">DSM 13479</strain>
    </source>
</reference>
<dbReference type="InterPro" id="IPR010737">
    <property type="entry name" value="4-carb_acid_sugar_kinase_N"/>
</dbReference>
<evidence type="ECO:0008006" key="11">
    <source>
        <dbReference type="Google" id="ProtNLM"/>
    </source>
</evidence>
<dbReference type="GO" id="GO:0016301">
    <property type="term" value="F:kinase activity"/>
    <property type="evidence" value="ECO:0007669"/>
    <property type="project" value="UniProtKB-KW"/>
</dbReference>
<evidence type="ECO:0000259" key="8">
    <source>
        <dbReference type="Pfam" id="PF17042"/>
    </source>
</evidence>
<dbReference type="InterPro" id="IPR031475">
    <property type="entry name" value="NBD_C"/>
</dbReference>
<comment type="caution">
    <text evidence="9">The sequence shown here is derived from an EMBL/GenBank/DDBJ whole genome shotgun (WGS) entry which is preliminary data.</text>
</comment>
<dbReference type="HOGENOM" id="CLU_708874_0_0_9"/>
<dbReference type="InterPro" id="IPR042213">
    <property type="entry name" value="NBD_C_sf"/>
</dbReference>
<dbReference type="AlphaFoldDB" id="D3AI97"/>
<organism evidence="9 10">
    <name type="scientific">Hungatella hathewayi DSM 13479</name>
    <dbReference type="NCBI Taxonomy" id="566550"/>
    <lineage>
        <taxon>Bacteria</taxon>
        <taxon>Bacillati</taxon>
        <taxon>Bacillota</taxon>
        <taxon>Clostridia</taxon>
        <taxon>Lachnospirales</taxon>
        <taxon>Lachnospiraceae</taxon>
        <taxon>Hungatella</taxon>
    </lineage>
</organism>
<evidence type="ECO:0000256" key="5">
    <source>
        <dbReference type="ARBA" id="ARBA00022840"/>
    </source>
</evidence>
<comment type="similarity">
    <text evidence="1">Belongs to the four-carbon acid sugar kinase family.</text>
</comment>
<gene>
    <name evidence="9" type="ORF">CLOSTHATH_03337</name>
</gene>
<feature type="non-terminal residue" evidence="9">
    <location>
        <position position="1"/>
    </location>
</feature>
<feature type="domain" description="Four-carbon acid sugar kinase nucleotide binding" evidence="8">
    <location>
        <begin position="199"/>
        <end position="367"/>
    </location>
</feature>
<keyword evidence="4" id="KW-0418">Kinase</keyword>
<evidence type="ECO:0000256" key="6">
    <source>
        <dbReference type="ARBA" id="ARBA00023277"/>
    </source>
</evidence>
<protein>
    <recommendedName>
        <fullName evidence="11">YgbK domain protein</fullName>
    </recommendedName>
</protein>
<evidence type="ECO:0000256" key="3">
    <source>
        <dbReference type="ARBA" id="ARBA00022741"/>
    </source>
</evidence>
<feature type="domain" description="Four-carbon acid sugar kinase N-terminal" evidence="7">
    <location>
        <begin position="4"/>
        <end position="177"/>
    </location>
</feature>
<keyword evidence="3" id="KW-0547">Nucleotide-binding</keyword>
<proteinExistence type="inferred from homology"/>
<keyword evidence="5" id="KW-0067">ATP-binding</keyword>
<dbReference type="GO" id="GO:0005524">
    <property type="term" value="F:ATP binding"/>
    <property type="evidence" value="ECO:0007669"/>
    <property type="project" value="UniProtKB-KW"/>
</dbReference>
<dbReference type="InterPro" id="IPR037051">
    <property type="entry name" value="4-carb_acid_sugar_kinase_N_sf"/>
</dbReference>
<evidence type="ECO:0000256" key="4">
    <source>
        <dbReference type="ARBA" id="ARBA00022777"/>
    </source>
</evidence>
<accession>D3AI97</accession>
<keyword evidence="2" id="KW-0808">Transferase</keyword>
<dbReference type="RefSeq" id="WP_006773810.1">
    <property type="nucleotide sequence ID" value="NZ_GG667663.1"/>
</dbReference>
<evidence type="ECO:0000256" key="1">
    <source>
        <dbReference type="ARBA" id="ARBA00005715"/>
    </source>
</evidence>
<sequence length="389" mass="43531">VDPEVQVLVLDAETRHLSPGEAYKRVYEVVERAGRADIPYIYKKTDSALRGNVGSELTAALKASKAGSLHFFPAFPKMGRITQNGRHFVDEIPVEKSVFGRDPFEPVRCSYIPDIIRSQSDVRVVTAGDQNIWTEDDEPVIAIYDAAADEDLYRLAQRLKESGRMSVMAGCAGMAAVLPELLGLTGEVPGRPVFCPSMLVACGSVNPITKRQLDYAENHEFIRIRLKPEEKLNYDYYEHPEGKRRLSELLNICRRNPFVLLDTNDADDENSTMELAEKRGFTLEEVRIRIADNLGSLVKRLLEAGLEKTLMVTGGDTLLGLMKQMEVSEMQPVCEIKNGIVLAQFTWNNECREIITKSGGFGSESLLAELAETMKNEKRENVVCRKNIS</sequence>
<evidence type="ECO:0000313" key="9">
    <source>
        <dbReference type="EMBL" id="EFC98450.1"/>
    </source>
</evidence>
<dbReference type="Gene3D" id="3.40.50.10840">
    <property type="entry name" value="Putative sugar-binding, N-terminal domain"/>
    <property type="match status" value="1"/>
</dbReference>
<evidence type="ECO:0000313" key="10">
    <source>
        <dbReference type="Proteomes" id="UP000004968"/>
    </source>
</evidence>
<evidence type="ECO:0000259" key="7">
    <source>
        <dbReference type="Pfam" id="PF07005"/>
    </source>
</evidence>